<sequence>MTNNGLDKVMKIAIGGFHHETNTFAPEKADYQSFLEPDSWPGLTEGDALVDMVEGMNLGISGFIQESMMRGHELAPMLWCSACPSSFVTFDAYERVASSMLDHLANSMPVDAVYLDLHGAMVTDHQQDGEGELLARVRSVIGPDVPLVVSLDLHANITAR</sequence>
<reference evidence="2" key="1">
    <citation type="submission" date="2018-05" db="EMBL/GenBank/DDBJ databases">
        <authorList>
            <person name="Lanie J.A."/>
            <person name="Ng W.-L."/>
            <person name="Kazmierczak K.M."/>
            <person name="Andrzejewski T.M."/>
            <person name="Davidsen T.M."/>
            <person name="Wayne K.J."/>
            <person name="Tettelin H."/>
            <person name="Glass J.I."/>
            <person name="Rusch D."/>
            <person name="Podicherti R."/>
            <person name="Tsui H.-C.T."/>
            <person name="Winkler M.E."/>
        </authorList>
    </citation>
    <scope>NUCLEOTIDE SEQUENCE</scope>
</reference>
<evidence type="ECO:0000313" key="2">
    <source>
        <dbReference type="EMBL" id="SVE32016.1"/>
    </source>
</evidence>
<dbReference type="Pfam" id="PF07364">
    <property type="entry name" value="DUF1485"/>
    <property type="match status" value="1"/>
</dbReference>
<accession>A0A383CI10</accession>
<dbReference type="InterPro" id="IPR015995">
    <property type="entry name" value="MlrC_N"/>
</dbReference>
<evidence type="ECO:0000259" key="1">
    <source>
        <dbReference type="Pfam" id="PF07364"/>
    </source>
</evidence>
<name>A0A383CI10_9ZZZZ</name>
<gene>
    <name evidence="2" type="ORF">METZ01_LOCUS484870</name>
</gene>
<feature type="non-terminal residue" evidence="2">
    <location>
        <position position="160"/>
    </location>
</feature>
<feature type="domain" description="Microcystin LR degradation protein MlrC N-terminal" evidence="1">
    <location>
        <begin position="11"/>
        <end position="160"/>
    </location>
</feature>
<dbReference type="EMBL" id="UINC01209131">
    <property type="protein sequence ID" value="SVE32016.1"/>
    <property type="molecule type" value="Genomic_DNA"/>
</dbReference>
<dbReference type="AlphaFoldDB" id="A0A383CI10"/>
<protein>
    <recommendedName>
        <fullName evidence="1">Microcystin LR degradation protein MlrC N-terminal domain-containing protein</fullName>
    </recommendedName>
</protein>
<organism evidence="2">
    <name type="scientific">marine metagenome</name>
    <dbReference type="NCBI Taxonomy" id="408172"/>
    <lineage>
        <taxon>unclassified sequences</taxon>
        <taxon>metagenomes</taxon>
        <taxon>ecological metagenomes</taxon>
    </lineage>
</organism>
<proteinExistence type="predicted"/>